<evidence type="ECO:0000313" key="3">
    <source>
        <dbReference type="EMBL" id="KKR87729.1"/>
    </source>
</evidence>
<dbReference type="SMART" id="SM00530">
    <property type="entry name" value="HTH_XRE"/>
    <property type="match status" value="5"/>
</dbReference>
<evidence type="ECO:0000313" key="4">
    <source>
        <dbReference type="Proteomes" id="UP000034616"/>
    </source>
</evidence>
<dbReference type="PANTHER" id="PTHR46797">
    <property type="entry name" value="HTH-TYPE TRANSCRIPTIONAL REGULATOR"/>
    <property type="match status" value="1"/>
</dbReference>
<sequence length="465" mass="53041">MTSKKNKVQSVGIGMTPTTSEFGSFIRARRLELDLGQVLLAKEAGLAQTLVSMIEIGKRKYLNNQQLDRLAKVLQCDVEELRKRMPVKHVAQPTTELGKLIRSRREELGLSLSVFAKKMKITLQRAKHLEIRKNPSIRYDFVELLATVLDLDLSVLGKFAGTTQKKTKSELGQLVRTRRKELAISIKDLAQKLNVSRQFVNQIEFGQCRLSENDEMIIKLAQVLELDINRLEVLRPERRLKQMENANPLGGFLAAKRLELRLTQREVSERAEIASSLLSGVETGRFHPSPKLLKKLTTILKCQIPSELITPPSDRKGFTTERETPLGQLVTTRRLELKFSQAEVARRANTSISVISSIERGTYRIGGQMVKRLSKALEFEIPIKFIPTPKQRGDREPNKKGSHLNLSDQNLVDLERIKELSDIRVNNEAVRKALKLLRILLEKQNDKYTVCLHKDKNIIELEFLF</sequence>
<dbReference type="PANTHER" id="PTHR46797:SF1">
    <property type="entry name" value="METHYLPHOSPHONATE SYNTHASE"/>
    <property type="match status" value="1"/>
</dbReference>
<dbReference type="EMBL" id="LCAH01000001">
    <property type="protein sequence ID" value="KKR87729.1"/>
    <property type="molecule type" value="Genomic_DNA"/>
</dbReference>
<dbReference type="Pfam" id="PF01381">
    <property type="entry name" value="HTH_3"/>
    <property type="match status" value="4"/>
</dbReference>
<dbReference type="CDD" id="cd00093">
    <property type="entry name" value="HTH_XRE"/>
    <property type="match status" value="5"/>
</dbReference>
<dbReference type="AlphaFoldDB" id="A0A0G0UFT9"/>
<dbReference type="GO" id="GO:0003677">
    <property type="term" value="F:DNA binding"/>
    <property type="evidence" value="ECO:0007669"/>
    <property type="project" value="UniProtKB-KW"/>
</dbReference>
<keyword evidence="1" id="KW-0238">DNA-binding</keyword>
<feature type="domain" description="HTH cro/C1-type" evidence="2">
    <location>
        <begin position="26"/>
        <end position="81"/>
    </location>
</feature>
<dbReference type="GO" id="GO:0005829">
    <property type="term" value="C:cytosol"/>
    <property type="evidence" value="ECO:0007669"/>
    <property type="project" value="TreeGrafter"/>
</dbReference>
<dbReference type="Proteomes" id="UP000034616">
    <property type="component" value="Unassembled WGS sequence"/>
</dbReference>
<evidence type="ECO:0000259" key="2">
    <source>
        <dbReference type="PROSITE" id="PS50943"/>
    </source>
</evidence>
<comment type="caution">
    <text evidence="3">The sequence shown here is derived from an EMBL/GenBank/DDBJ whole genome shotgun (WGS) entry which is preliminary data.</text>
</comment>
<dbReference type="PROSITE" id="PS50943">
    <property type="entry name" value="HTH_CROC1"/>
    <property type="match status" value="5"/>
</dbReference>
<protein>
    <recommendedName>
        <fullName evidence="2">HTH cro/C1-type domain-containing protein</fullName>
    </recommendedName>
</protein>
<accession>A0A0G0UFT9</accession>
<feature type="domain" description="HTH cro/C1-type" evidence="2">
    <location>
        <begin position="101"/>
        <end position="156"/>
    </location>
</feature>
<reference evidence="3 4" key="1">
    <citation type="journal article" date="2015" name="Nature">
        <title>rRNA introns, odd ribosomes, and small enigmatic genomes across a large radiation of phyla.</title>
        <authorList>
            <person name="Brown C.T."/>
            <person name="Hug L.A."/>
            <person name="Thomas B.C."/>
            <person name="Sharon I."/>
            <person name="Castelle C.J."/>
            <person name="Singh A."/>
            <person name="Wilkins M.J."/>
            <person name="Williams K.H."/>
            <person name="Banfield J.F."/>
        </authorList>
    </citation>
    <scope>NUCLEOTIDE SEQUENCE [LARGE SCALE GENOMIC DNA]</scope>
</reference>
<dbReference type="GO" id="GO:0003700">
    <property type="term" value="F:DNA-binding transcription factor activity"/>
    <property type="evidence" value="ECO:0007669"/>
    <property type="project" value="TreeGrafter"/>
</dbReference>
<feature type="domain" description="HTH cro/C1-type" evidence="2">
    <location>
        <begin position="175"/>
        <end position="231"/>
    </location>
</feature>
<dbReference type="SUPFAM" id="SSF47413">
    <property type="entry name" value="lambda repressor-like DNA-binding domains"/>
    <property type="match status" value="5"/>
</dbReference>
<dbReference type="Gene3D" id="1.10.260.40">
    <property type="entry name" value="lambda repressor-like DNA-binding domains"/>
    <property type="match status" value="5"/>
</dbReference>
<dbReference type="InterPro" id="IPR001387">
    <property type="entry name" value="Cro/C1-type_HTH"/>
</dbReference>
<dbReference type="InterPro" id="IPR010982">
    <property type="entry name" value="Lambda_DNA-bd_dom_sf"/>
</dbReference>
<feature type="domain" description="HTH cro/C1-type" evidence="2">
    <location>
        <begin position="253"/>
        <end position="308"/>
    </location>
</feature>
<evidence type="ECO:0000256" key="1">
    <source>
        <dbReference type="ARBA" id="ARBA00023125"/>
    </source>
</evidence>
<proteinExistence type="predicted"/>
<feature type="domain" description="HTH cro/C1-type" evidence="2">
    <location>
        <begin position="334"/>
        <end position="386"/>
    </location>
</feature>
<gene>
    <name evidence="3" type="ORF">UU35_C0001G0010</name>
</gene>
<dbReference type="InterPro" id="IPR050807">
    <property type="entry name" value="TransReg_Diox_bact_type"/>
</dbReference>
<name>A0A0G0UFT9_9BACT</name>
<organism evidence="3 4">
    <name type="scientific">Candidatus Uhrbacteria bacterium GW2011_GWC2_41_11</name>
    <dbReference type="NCBI Taxonomy" id="1618985"/>
    <lineage>
        <taxon>Bacteria</taxon>
        <taxon>Candidatus Uhriibacteriota</taxon>
    </lineage>
</organism>